<name>A0A4Q9P1I3_9APHY</name>
<dbReference type="AlphaFoldDB" id="A0A4Q9P1I3"/>
<dbReference type="PANTHER" id="PTHR45989">
    <property type="entry name" value="TRANSLATION INITIATION FACTOR EIF-2B SUBUNIT GAMMA"/>
    <property type="match status" value="1"/>
</dbReference>
<protein>
    <recommendedName>
        <fullName evidence="6">Translation initiation factor eIF2B subunit gamma</fullName>
    </recommendedName>
    <alternativeName>
        <fullName evidence="7">eIF2B GDP-GTP exchange factor subunit gamma</fullName>
    </alternativeName>
</protein>
<organism evidence="13 14">
    <name type="scientific">Dichomitus squalens</name>
    <dbReference type="NCBI Taxonomy" id="114155"/>
    <lineage>
        <taxon>Eukaryota</taxon>
        <taxon>Fungi</taxon>
        <taxon>Dikarya</taxon>
        <taxon>Basidiomycota</taxon>
        <taxon>Agaricomycotina</taxon>
        <taxon>Agaricomycetes</taxon>
        <taxon>Polyporales</taxon>
        <taxon>Polyporaceae</taxon>
        <taxon>Dichomitus</taxon>
    </lineage>
</organism>
<dbReference type="Gene3D" id="3.90.550.10">
    <property type="entry name" value="Spore Coat Polysaccharide Biosynthesis Protein SpsA, Chain A"/>
    <property type="match status" value="1"/>
</dbReference>
<dbReference type="GO" id="GO:0003743">
    <property type="term" value="F:translation initiation factor activity"/>
    <property type="evidence" value="ECO:0007669"/>
    <property type="project" value="UniProtKB-KW"/>
</dbReference>
<dbReference type="GO" id="GO:0005829">
    <property type="term" value="C:cytosol"/>
    <property type="evidence" value="ECO:0007669"/>
    <property type="project" value="UniProtKB-SubCell"/>
</dbReference>
<keyword evidence="13" id="KW-0012">Acyltransferase</keyword>
<dbReference type="InterPro" id="IPR005835">
    <property type="entry name" value="NTP_transferase_dom"/>
</dbReference>
<dbReference type="GO" id="GO:0005851">
    <property type="term" value="C:eukaryotic translation initiation factor 2B complex"/>
    <property type="evidence" value="ECO:0007669"/>
    <property type="project" value="TreeGrafter"/>
</dbReference>
<evidence type="ECO:0000256" key="7">
    <source>
        <dbReference type="ARBA" id="ARBA00044229"/>
    </source>
</evidence>
<feature type="region of interest" description="Disordered" evidence="10">
    <location>
        <begin position="474"/>
        <end position="521"/>
    </location>
</feature>
<dbReference type="CDD" id="cd04652">
    <property type="entry name" value="LbH_eIF2B_gamma_C"/>
    <property type="match status" value="1"/>
</dbReference>
<evidence type="ECO:0000256" key="2">
    <source>
        <dbReference type="ARBA" id="ARBA00007878"/>
    </source>
</evidence>
<evidence type="ECO:0000259" key="11">
    <source>
        <dbReference type="Pfam" id="PF00483"/>
    </source>
</evidence>
<dbReference type="GO" id="GO:0016746">
    <property type="term" value="F:acyltransferase activity"/>
    <property type="evidence" value="ECO:0007669"/>
    <property type="project" value="UniProtKB-KW"/>
</dbReference>
<keyword evidence="3" id="KW-0963">Cytoplasm</keyword>
<comment type="subcellular location">
    <subcellularLocation>
        <location evidence="1">Cytoplasm</location>
        <location evidence="1">Cytosol</location>
    </subcellularLocation>
</comment>
<dbReference type="InterPro" id="IPR029044">
    <property type="entry name" value="Nucleotide-diphossugar_trans"/>
</dbReference>
<dbReference type="GO" id="GO:0005085">
    <property type="term" value="F:guanyl-nucleotide exchange factor activity"/>
    <property type="evidence" value="ECO:0007669"/>
    <property type="project" value="TreeGrafter"/>
</dbReference>
<comment type="function">
    <text evidence="8">Acts as a component of the translation initiation factor 2B (eIF2B) complex, which catalyzes the exchange of GDP for GTP on the eukaryotic initiation factor 2 (eIF2) complex gamma subunit. Its guanine nucleotide exchange factor activity is repressed when bound to eIF2 complex phosphorylated on the alpha subunit, thereby limiting the amount of methionyl-initiator methionine tRNA available to the ribosome and consequently global translation is repressed.</text>
</comment>
<dbReference type="Pfam" id="PF00483">
    <property type="entry name" value="NTP_transferase"/>
    <property type="match status" value="1"/>
</dbReference>
<feature type="compositionally biased region" description="Basic and acidic residues" evidence="10">
    <location>
        <begin position="483"/>
        <end position="499"/>
    </location>
</feature>
<accession>A0A4Q9P1I3</accession>
<dbReference type="Proteomes" id="UP000292082">
    <property type="component" value="Unassembled WGS sequence"/>
</dbReference>
<gene>
    <name evidence="13" type="ORF">BD310DRAFT_867300</name>
</gene>
<dbReference type="SUPFAM" id="SSF53448">
    <property type="entry name" value="Nucleotide-diphospho-sugar transferases"/>
    <property type="match status" value="1"/>
</dbReference>
<feature type="compositionally biased region" description="Acidic residues" evidence="10">
    <location>
        <begin position="500"/>
        <end position="521"/>
    </location>
</feature>
<dbReference type="PANTHER" id="PTHR45989:SF1">
    <property type="entry name" value="TRANSLATION INITIATION FACTOR EIF-2B SUBUNIT GAMMA"/>
    <property type="match status" value="1"/>
</dbReference>
<keyword evidence="5" id="KW-0648">Protein biosynthesis</keyword>
<proteinExistence type="inferred from homology"/>
<evidence type="ECO:0000256" key="4">
    <source>
        <dbReference type="ARBA" id="ARBA00022540"/>
    </source>
</evidence>
<keyword evidence="4" id="KW-0396">Initiation factor</keyword>
<evidence type="ECO:0000256" key="5">
    <source>
        <dbReference type="ARBA" id="ARBA00022917"/>
    </source>
</evidence>
<dbReference type="Gene3D" id="2.160.10.10">
    <property type="entry name" value="Hexapeptide repeat proteins"/>
    <property type="match status" value="1"/>
</dbReference>
<feature type="domain" description="EIF2B subunit epsilon/gamma LbH" evidence="12">
    <location>
        <begin position="391"/>
        <end position="469"/>
    </location>
</feature>
<dbReference type="Pfam" id="PF25084">
    <property type="entry name" value="LbH_EIF2B"/>
    <property type="match status" value="1"/>
</dbReference>
<feature type="domain" description="Nucleotidyl transferase" evidence="11">
    <location>
        <begin position="17"/>
        <end position="153"/>
    </location>
</feature>
<evidence type="ECO:0000313" key="14">
    <source>
        <dbReference type="Proteomes" id="UP000292082"/>
    </source>
</evidence>
<feature type="region of interest" description="Disordered" evidence="10">
    <location>
        <begin position="300"/>
        <end position="336"/>
    </location>
</feature>
<evidence type="ECO:0000313" key="13">
    <source>
        <dbReference type="EMBL" id="TBU64393.1"/>
    </source>
</evidence>
<evidence type="ECO:0000256" key="9">
    <source>
        <dbReference type="ARBA" id="ARBA00046432"/>
    </source>
</evidence>
<keyword evidence="13" id="KW-0808">Transferase</keyword>
<dbReference type="STRING" id="114155.A0A4Q9P1I3"/>
<evidence type="ECO:0000256" key="6">
    <source>
        <dbReference type="ARBA" id="ARBA00044196"/>
    </source>
</evidence>
<evidence type="ECO:0000256" key="8">
    <source>
        <dbReference type="ARBA" id="ARBA00045373"/>
    </source>
</evidence>
<dbReference type="InterPro" id="IPR051960">
    <property type="entry name" value="eIF2B_gamma"/>
</dbReference>
<evidence type="ECO:0000256" key="10">
    <source>
        <dbReference type="SAM" id="MobiDB-lite"/>
    </source>
</evidence>
<dbReference type="CDD" id="cd04198">
    <property type="entry name" value="eIF-2B_gamma_N"/>
    <property type="match status" value="1"/>
</dbReference>
<dbReference type="EMBL" id="ML145086">
    <property type="protein sequence ID" value="TBU64393.1"/>
    <property type="molecule type" value="Genomic_DNA"/>
</dbReference>
<evidence type="ECO:0000256" key="1">
    <source>
        <dbReference type="ARBA" id="ARBA00004514"/>
    </source>
</evidence>
<evidence type="ECO:0000256" key="3">
    <source>
        <dbReference type="ARBA" id="ARBA00022490"/>
    </source>
</evidence>
<evidence type="ECO:0000259" key="12">
    <source>
        <dbReference type="Pfam" id="PF25084"/>
    </source>
</evidence>
<dbReference type="InterPro" id="IPR056764">
    <property type="entry name" value="LbH_EIF2B3/5"/>
</dbReference>
<comment type="similarity">
    <text evidence="2">Belongs to the eIF-2B gamma/epsilon subunits family.</text>
</comment>
<sequence>MDFDESSNKIVTREFVAVVLSGFGNELIPLTSNHGDEPSPKALLPIANKPMIEYPLSWLEQSGVADVLLICPTSHRSAMSNYIQSDVSSSFPSLRIDLQTYEESQDLAVGTCTLLRHFSSRIQSDFIILPCDFVPPPGLTLTQLLNKFRTETTYDGSIATACFYEASRTDKSAATEEWGILPSNVPIVFDERSGTLLHVDTPDDVDKNNEEFELRMSLLSQYPRTKLSSSFRDSHVYVCKRTVLDALSEKAHLDSIREEFIPWLCKPQYQRTRREKYGNILSPVSNNVSQSLALKHSTLHVPGQKRHLRRKTAEEEEAADEHMRSTVPSPVEDEDEDAVEPSLRVGLVVHRSSSGFASRGNNLHSYLDLNRFFLSQTTYALPSDPENRSLIDHKAQISGDSMIGRSTRVEERASIKRSVIGKHCVIGKMAKIVSCVVLDHCVIAEGAKLEGCILGAYTKVGTKADLSRCVTQPGYEVPAGESARSEKLEVSDWAAHETSEDQDSGEDENEDDESTEEESDE</sequence>
<reference evidence="13 14" key="1">
    <citation type="submission" date="2019-01" db="EMBL/GenBank/DDBJ databases">
        <title>Draft genome sequences of three monokaryotic isolates of the white-rot basidiomycete fungus Dichomitus squalens.</title>
        <authorList>
            <consortium name="DOE Joint Genome Institute"/>
            <person name="Lopez S.C."/>
            <person name="Andreopoulos B."/>
            <person name="Pangilinan J."/>
            <person name="Lipzen A."/>
            <person name="Riley R."/>
            <person name="Ahrendt S."/>
            <person name="Ng V."/>
            <person name="Barry K."/>
            <person name="Daum C."/>
            <person name="Grigoriev I.V."/>
            <person name="Hilden K.S."/>
            <person name="Makela M.R."/>
            <person name="de Vries R.P."/>
        </authorList>
    </citation>
    <scope>NUCLEOTIDE SEQUENCE [LARGE SCALE GENOMIC DNA]</scope>
    <source>
        <strain evidence="13 14">CBS 464.89</strain>
    </source>
</reference>
<dbReference type="GO" id="GO:0002183">
    <property type="term" value="P:cytoplasmic translational initiation"/>
    <property type="evidence" value="ECO:0007669"/>
    <property type="project" value="TreeGrafter"/>
</dbReference>
<comment type="subunit">
    <text evidence="9">Component of the translation initiation factor 2B (eIF2B) complex which is a heterodecamer of two sets of five different subunits: alpha, beta, gamma, delta and epsilon. Subunits alpha, beta and delta comprise a regulatory subcomplex and subunits epsilon and gamma comprise a catalytic subcomplex. Within the complex, the hexameric regulatory complex resides at the center, with the two heterodimeric catalytic subcomplexes bound on opposite sides.</text>
</comment>
<keyword evidence="14" id="KW-1185">Reference proteome</keyword>